<dbReference type="Pfam" id="PF14322">
    <property type="entry name" value="SusD-like_3"/>
    <property type="match status" value="1"/>
</dbReference>
<dbReference type="InterPro" id="IPR033985">
    <property type="entry name" value="SusD-like_N"/>
</dbReference>
<dbReference type="EMBL" id="JACRTI010000007">
    <property type="protein sequence ID" value="MBC8601016.1"/>
    <property type="molecule type" value="Genomic_DNA"/>
</dbReference>
<dbReference type="Proteomes" id="UP000256321">
    <property type="component" value="Unassembled WGS sequence"/>
</dbReference>
<accession>A0A3D8HI74</accession>
<protein>
    <submittedName>
        <fullName evidence="9">RagB/SusD family nutrient uptake outer membrane protein</fullName>
    </submittedName>
</protein>
<keyword evidence="4" id="KW-0472">Membrane</keyword>
<dbReference type="Proteomes" id="UP000629596">
    <property type="component" value="Unassembled WGS sequence"/>
</dbReference>
<dbReference type="GO" id="GO:0009279">
    <property type="term" value="C:cell outer membrane"/>
    <property type="evidence" value="ECO:0007669"/>
    <property type="project" value="UniProtKB-SubCell"/>
</dbReference>
<keyword evidence="11" id="KW-1185">Reference proteome</keyword>
<dbReference type="PROSITE" id="PS51257">
    <property type="entry name" value="PROKAR_LIPOPROTEIN"/>
    <property type="match status" value="1"/>
</dbReference>
<evidence type="ECO:0000256" key="2">
    <source>
        <dbReference type="ARBA" id="ARBA00006275"/>
    </source>
</evidence>
<evidence type="ECO:0000313" key="11">
    <source>
        <dbReference type="Proteomes" id="UP000629596"/>
    </source>
</evidence>
<organism evidence="9 10">
    <name type="scientific">Parabacteroides acidifaciens</name>
    <dbReference type="NCBI Taxonomy" id="2290935"/>
    <lineage>
        <taxon>Bacteria</taxon>
        <taxon>Pseudomonadati</taxon>
        <taxon>Bacteroidota</taxon>
        <taxon>Bacteroidia</taxon>
        <taxon>Bacteroidales</taxon>
        <taxon>Tannerellaceae</taxon>
        <taxon>Parabacteroides</taxon>
    </lineage>
</organism>
<comment type="subcellular location">
    <subcellularLocation>
        <location evidence="1">Cell outer membrane</location>
    </subcellularLocation>
</comment>
<dbReference type="SMART" id="SM00028">
    <property type="entry name" value="TPR"/>
    <property type="match status" value="2"/>
</dbReference>
<sequence length="630" mass="71877">MKKLFRKIAIIGTLSGMLFGLGGCAGDLLDTSPSYSFSSSNVWTSPILARAAVMGVYNELYEKFSKNYDSPSIGIPFDAWSSVMDIDMNWKNNCFVISGSCTPSNGNVGNHYKYYYTIVYRANDVINNIDNVPEMEDNEKARLKAECKFLRAWAYYHLNVLWRGVPIYTENVESSEATKARSSEAEVWEQVLSDLTDCINEPNLPGKYAQGNSSYGRITKGAAYAFRGYAYQFMGDYAKALVDFEAIEGLGYSLYSPSNGVKGNRDFFQLFKPANEQCDEMIFSIQCVETSGMGNPRGINYGNRCTGGSAWNNYLPNPAFVEMYECADGSEFDWEKYCPGWHSMTPLARVAFFLRDGLQSGKGEWGTTEATSNYQALYNNMVSYGADMSKYLDQGNEARIRQAYEDRDPRLMQSIITPYSTYDGNQAGVGNHTWTLRWPYILDAGEPYDIRTDTNSKFYYLWRKYVTENDECTTRWVYSEDIILCRYAEILLRRAECLNELGRTSEAVAFVNKVRQRVGHVLLNDQAYPATVVSGQEDMRQRIRKEFYVELGGEDSMFFNELRWGTWYDRKFKDHSSGQVGELNTNGLMQIWGETTYKHLSVGEQIKIWPIPAKEREMNSNLTQNPGWQD</sequence>
<evidence type="ECO:0000313" key="10">
    <source>
        <dbReference type="Proteomes" id="UP000256321"/>
    </source>
</evidence>
<dbReference type="EMBL" id="QREV01000007">
    <property type="protein sequence ID" value="RDU50287.1"/>
    <property type="molecule type" value="Genomic_DNA"/>
</dbReference>
<name>A0A3D8HI74_9BACT</name>
<gene>
    <name evidence="9" type="ORF">DWU89_04770</name>
    <name evidence="8" type="ORF">H8784_04685</name>
</gene>
<dbReference type="InterPro" id="IPR011990">
    <property type="entry name" value="TPR-like_helical_dom_sf"/>
</dbReference>
<feature type="domain" description="SusD-like N-terminal" evidence="7">
    <location>
        <begin position="89"/>
        <end position="226"/>
    </location>
</feature>
<comment type="caution">
    <text evidence="9">The sequence shown here is derived from an EMBL/GenBank/DDBJ whole genome shotgun (WGS) entry which is preliminary data.</text>
</comment>
<proteinExistence type="inferred from homology"/>
<reference evidence="8 11" key="2">
    <citation type="submission" date="2020-08" db="EMBL/GenBank/DDBJ databases">
        <title>Genome public.</title>
        <authorList>
            <person name="Liu C."/>
            <person name="Sun Q."/>
        </authorList>
    </citation>
    <scope>NUCLEOTIDE SEQUENCE [LARGE SCALE GENOMIC DNA]</scope>
    <source>
        <strain evidence="8 11">426_9</strain>
    </source>
</reference>
<evidence type="ECO:0000313" key="9">
    <source>
        <dbReference type="EMBL" id="RDU50287.1"/>
    </source>
</evidence>
<dbReference type="InterPro" id="IPR012944">
    <property type="entry name" value="SusD_RagB_dom"/>
</dbReference>
<evidence type="ECO:0000313" key="8">
    <source>
        <dbReference type="EMBL" id="MBC8601016.1"/>
    </source>
</evidence>
<feature type="domain" description="RagB/SusD" evidence="6">
    <location>
        <begin position="280"/>
        <end position="628"/>
    </location>
</feature>
<evidence type="ECO:0000259" key="6">
    <source>
        <dbReference type="Pfam" id="PF07980"/>
    </source>
</evidence>
<evidence type="ECO:0000256" key="1">
    <source>
        <dbReference type="ARBA" id="ARBA00004442"/>
    </source>
</evidence>
<dbReference type="RefSeq" id="WP_115498528.1">
    <property type="nucleotide sequence ID" value="NZ_JACRTI010000007.1"/>
</dbReference>
<dbReference type="AlphaFoldDB" id="A0A3D8HI74"/>
<evidence type="ECO:0000256" key="4">
    <source>
        <dbReference type="ARBA" id="ARBA00023136"/>
    </source>
</evidence>
<evidence type="ECO:0000256" key="3">
    <source>
        <dbReference type="ARBA" id="ARBA00022729"/>
    </source>
</evidence>
<reference evidence="9 10" key="1">
    <citation type="submission" date="2018-07" db="EMBL/GenBank/DDBJ databases">
        <title>Parabacteroides acidifaciens nov. sp., isolated from human feces.</title>
        <authorList>
            <person name="Wang Y.J."/>
        </authorList>
    </citation>
    <scope>NUCLEOTIDE SEQUENCE [LARGE SCALE GENOMIC DNA]</scope>
    <source>
        <strain evidence="9 10">426-9</strain>
    </source>
</reference>
<comment type="similarity">
    <text evidence="2">Belongs to the SusD family.</text>
</comment>
<keyword evidence="5" id="KW-0998">Cell outer membrane</keyword>
<dbReference type="Pfam" id="PF07980">
    <property type="entry name" value="SusD_RagB"/>
    <property type="match status" value="1"/>
</dbReference>
<keyword evidence="3" id="KW-0732">Signal</keyword>
<dbReference type="SUPFAM" id="SSF48452">
    <property type="entry name" value="TPR-like"/>
    <property type="match status" value="1"/>
</dbReference>
<dbReference type="Gene3D" id="1.25.40.390">
    <property type="match status" value="1"/>
</dbReference>
<evidence type="ECO:0000256" key="5">
    <source>
        <dbReference type="ARBA" id="ARBA00023237"/>
    </source>
</evidence>
<dbReference type="InterPro" id="IPR019734">
    <property type="entry name" value="TPR_rpt"/>
</dbReference>
<evidence type="ECO:0000259" key="7">
    <source>
        <dbReference type="Pfam" id="PF14322"/>
    </source>
</evidence>